<dbReference type="PROSITE" id="PS51094">
    <property type="entry name" value="PTS_EIIA_TYPE_2"/>
    <property type="match status" value="1"/>
</dbReference>
<dbReference type="InterPro" id="IPR002178">
    <property type="entry name" value="PTS_EIIA_type-2_dom"/>
</dbReference>
<name>A0ABX8SJ85_9ACTN</name>
<dbReference type="RefSeq" id="WP_219083366.1">
    <property type="nucleotide sequence ID" value="NZ_CP079216.1"/>
</dbReference>
<accession>A0ABX8SJ85</accession>
<dbReference type="PANTHER" id="PTHR30185:SF13">
    <property type="entry name" value="LICABCH OPERON REGULATOR-RELATED"/>
    <property type="match status" value="1"/>
</dbReference>
<protein>
    <submittedName>
        <fullName evidence="3">PRD domain-containing protein</fullName>
    </submittedName>
</protein>
<keyword evidence="4" id="KW-1185">Reference proteome</keyword>
<proteinExistence type="predicted"/>
<dbReference type="InterPro" id="IPR050661">
    <property type="entry name" value="BglG_antiterminators"/>
</dbReference>
<evidence type="ECO:0000313" key="3">
    <source>
        <dbReference type="EMBL" id="QXT63447.1"/>
    </source>
</evidence>
<feature type="domain" description="PRD" evidence="2">
    <location>
        <begin position="274"/>
        <end position="380"/>
    </location>
</feature>
<organism evidence="3 4">
    <name type="scientific">Tessaracoccus palaemonis</name>
    <dbReference type="NCBI Taxonomy" id="2829499"/>
    <lineage>
        <taxon>Bacteria</taxon>
        <taxon>Bacillati</taxon>
        <taxon>Actinomycetota</taxon>
        <taxon>Actinomycetes</taxon>
        <taxon>Propionibacteriales</taxon>
        <taxon>Propionibacteriaceae</taxon>
        <taxon>Tessaracoccus</taxon>
    </lineage>
</organism>
<sequence>MRRSAHILTELEAARSVAAEDLARTLGVSRRTLASELITLQAAVSPAATVTLVDGRYRLLVADPAGYRAARRQLMAADVSFNDPGARASFIVGRLFTSLVPVRIDELATAMSVGRTTVVADLTRLRSLLKESDLEIEGRTNVGLVLEGPELLQRLHVLRYHFAATFPDEEQLRAVRALATDVASQAGLSSSKAFELARWGVVALNRARLGCRLEALPDTYRSVEGTPAHDFAQRFAAAIASRFDVHLGRGDVGFLALPVIGMRAPDDVTVAERYAHSDVAGLVEEILAAVDAEMAINLEGSAFLGEFARHVSFMVNRMRYRIWVDDSAMGDISHEYPVAYRMATVASRVISERMGLPVESAEVGYLATYFQVFLASRDAAEAQPLRVTVVAGAGRIAAELVRLQIAKILPDSARIQVLTPAEASPAALSDADLVVATDGSAVDCAAPVIHVTHVLDRLALETQIRKVRLRLPITPGDSKGSVLAGALDSRHFFALPPGTSFAEGIEYMSRQLEARHLAEPGFSDRIVARGAERRMQLDEWVGFPHITLESTADVLLAVGVVPSELDEPGIRIIVMLGVPAVVGRSDDILVAVYDEVLRLGGRHDLIDQLCRVTTYEEFFYVMETNPLGH</sequence>
<dbReference type="Proteomes" id="UP000824504">
    <property type="component" value="Chromosome"/>
</dbReference>
<evidence type="ECO:0000259" key="1">
    <source>
        <dbReference type="PROSITE" id="PS51094"/>
    </source>
</evidence>
<feature type="domain" description="PTS EIIA type-2" evidence="1">
    <location>
        <begin position="485"/>
        <end position="625"/>
    </location>
</feature>
<dbReference type="InterPro" id="IPR011608">
    <property type="entry name" value="PRD"/>
</dbReference>
<evidence type="ECO:0000259" key="2">
    <source>
        <dbReference type="PROSITE" id="PS51372"/>
    </source>
</evidence>
<reference evidence="3 4" key="1">
    <citation type="submission" date="2021-07" db="EMBL/GenBank/DDBJ databases">
        <title>complete genome sequencing of Tessaracoccus sp.J1M15.</title>
        <authorList>
            <person name="Bae J.-W."/>
            <person name="Kim D.-y."/>
        </authorList>
    </citation>
    <scope>NUCLEOTIDE SEQUENCE [LARGE SCALE GENOMIC DNA]</scope>
    <source>
        <strain evidence="3 4">J1M15</strain>
    </source>
</reference>
<dbReference type="PANTHER" id="PTHR30185">
    <property type="entry name" value="CRYPTIC BETA-GLUCOSIDE BGL OPERON ANTITERMINATOR"/>
    <property type="match status" value="1"/>
</dbReference>
<evidence type="ECO:0000313" key="4">
    <source>
        <dbReference type="Proteomes" id="UP000824504"/>
    </source>
</evidence>
<gene>
    <name evidence="3" type="ORF">KDB89_02915</name>
</gene>
<dbReference type="EMBL" id="CP079216">
    <property type="protein sequence ID" value="QXT63447.1"/>
    <property type="molecule type" value="Genomic_DNA"/>
</dbReference>
<dbReference type="PROSITE" id="PS51372">
    <property type="entry name" value="PRD_2"/>
    <property type="match status" value="1"/>
</dbReference>
<dbReference type="Pfam" id="PF00874">
    <property type="entry name" value="PRD"/>
    <property type="match status" value="1"/>
</dbReference>